<dbReference type="Proteomes" id="UP001500943">
    <property type="component" value="Unassembled WGS sequence"/>
</dbReference>
<gene>
    <name evidence="2" type="ORF">GCM10009655_18700</name>
</gene>
<name>A0ABN1VQ80_9MICO</name>
<feature type="transmembrane region" description="Helical" evidence="1">
    <location>
        <begin position="116"/>
        <end position="137"/>
    </location>
</feature>
<accession>A0ABN1VQ80</accession>
<protein>
    <recommendedName>
        <fullName evidence="4">NERD domain-containing protein</fullName>
    </recommendedName>
</protein>
<keyword evidence="1" id="KW-0472">Membrane</keyword>
<keyword evidence="3" id="KW-1185">Reference proteome</keyword>
<dbReference type="EMBL" id="BAAAKW010000032">
    <property type="protein sequence ID" value="GAA1219471.1"/>
    <property type="molecule type" value="Genomic_DNA"/>
</dbReference>
<sequence>MNSIGENSTIGRSIPVPIVRADQFGWAQKLWAEQPTVWPQSPPKFAPLTAATHVVFVLLLVVAVGGIALYLLEYLAAPAADAGRQLLLGAITADLVIVLIAVTLARLSIAVPVARLMFLFFAVTATLGVVSAGLAVVQNQDVASEFTTIPQFANLPLLIAGVVFLGLAIVVWVKLTTQVRSFAHWRGNVVTARKTVFPGGQRERQFTGEPLVIDENSGELERRLAVAERLSAPLLEQLLRMPGVTIVHGLSIPGSRTAHVGHAVVAGNQIAFIDSLLWAPGEYVLDAWGRVVRDGKIDELINVTTAIAAQRHAADRPQLTIRSWAVVHRLADAPLTIVTDPQNTVRLVTPEELLREVGEWLAPVGEQIDTFALQFAVNSRLK</sequence>
<comment type="caution">
    <text evidence="2">The sequence shown here is derived from an EMBL/GenBank/DDBJ whole genome shotgun (WGS) entry which is preliminary data.</text>
</comment>
<proteinExistence type="predicted"/>
<evidence type="ECO:0000256" key="1">
    <source>
        <dbReference type="SAM" id="Phobius"/>
    </source>
</evidence>
<organism evidence="2 3">
    <name type="scientific">Rhodoglobus aureus</name>
    <dbReference type="NCBI Taxonomy" id="191497"/>
    <lineage>
        <taxon>Bacteria</taxon>
        <taxon>Bacillati</taxon>
        <taxon>Actinomycetota</taxon>
        <taxon>Actinomycetes</taxon>
        <taxon>Micrococcales</taxon>
        <taxon>Microbacteriaceae</taxon>
        <taxon>Rhodoglobus</taxon>
    </lineage>
</organism>
<keyword evidence="1" id="KW-1133">Transmembrane helix</keyword>
<reference evidence="2 3" key="1">
    <citation type="journal article" date="2019" name="Int. J. Syst. Evol. Microbiol.">
        <title>The Global Catalogue of Microorganisms (GCM) 10K type strain sequencing project: providing services to taxonomists for standard genome sequencing and annotation.</title>
        <authorList>
            <consortium name="The Broad Institute Genomics Platform"/>
            <consortium name="The Broad Institute Genome Sequencing Center for Infectious Disease"/>
            <person name="Wu L."/>
            <person name="Ma J."/>
        </authorList>
    </citation>
    <scope>NUCLEOTIDE SEQUENCE [LARGE SCALE GENOMIC DNA]</scope>
    <source>
        <strain evidence="2 3">JCM 12762</strain>
    </source>
</reference>
<evidence type="ECO:0008006" key="4">
    <source>
        <dbReference type="Google" id="ProtNLM"/>
    </source>
</evidence>
<evidence type="ECO:0000313" key="2">
    <source>
        <dbReference type="EMBL" id="GAA1219471.1"/>
    </source>
</evidence>
<evidence type="ECO:0000313" key="3">
    <source>
        <dbReference type="Proteomes" id="UP001500943"/>
    </source>
</evidence>
<dbReference type="RefSeq" id="WP_343925264.1">
    <property type="nucleotide sequence ID" value="NZ_BAAAKW010000032.1"/>
</dbReference>
<feature type="transmembrane region" description="Helical" evidence="1">
    <location>
        <begin position="157"/>
        <end position="175"/>
    </location>
</feature>
<feature type="transmembrane region" description="Helical" evidence="1">
    <location>
        <begin position="84"/>
        <end position="104"/>
    </location>
</feature>
<keyword evidence="1" id="KW-0812">Transmembrane</keyword>
<feature type="transmembrane region" description="Helical" evidence="1">
    <location>
        <begin position="50"/>
        <end position="72"/>
    </location>
</feature>